<proteinExistence type="predicted"/>
<feature type="transmembrane region" description="Helical" evidence="1">
    <location>
        <begin position="32"/>
        <end position="50"/>
    </location>
</feature>
<dbReference type="eggNOG" id="ENOG502RZCP">
    <property type="taxonomic scope" value="Eukaryota"/>
</dbReference>
<dbReference type="OMA" id="RFYIVNR"/>
<gene>
    <name evidence="2" type="ORF">AGOS_AGL230C</name>
</gene>
<feature type="transmembrane region" description="Helical" evidence="1">
    <location>
        <begin position="86"/>
        <end position="106"/>
    </location>
</feature>
<keyword evidence="1" id="KW-0812">Transmembrane</keyword>
<name>Q751D6_EREGS</name>
<sequence length="253" mass="27269">MSVLFSSRIAALVARAQPTTLYSYRPGRMLRFGPWGLCAVFSAYGASFALSSSEATRVLYAEEEERERAAAGPWYMAPTLLLFGRGSLSIVLSALPFAVAAGALYVPTRVVLRLEYLPGKVPQCRVTRWGLFGRGRTDVVPLQQLRLRTRRPVYTGVGRQGVEDTATSSFALSNSGAGALRRHYLCNRNGDFWGGDGRVIDALFGGVAPRELDGAEAPAAGSASSGELQELLGRADQRAKVGSRAAKNIVRQK</sequence>
<dbReference type="FunCoup" id="Q751D6">
    <property type="interactions" value="11"/>
</dbReference>
<dbReference type="Proteomes" id="UP000000591">
    <property type="component" value="Chromosome VII"/>
</dbReference>
<dbReference type="HOGENOM" id="CLU_081665_0_0_1"/>
<keyword evidence="1" id="KW-0472">Membrane</keyword>
<evidence type="ECO:0000313" key="3">
    <source>
        <dbReference type="Proteomes" id="UP000000591"/>
    </source>
</evidence>
<keyword evidence="3" id="KW-1185">Reference proteome</keyword>
<dbReference type="EMBL" id="AE016820">
    <property type="protein sequence ID" value="AAS54261.2"/>
    <property type="molecule type" value="Genomic_DNA"/>
</dbReference>
<keyword evidence="1" id="KW-1133">Transmembrane helix</keyword>
<accession>Q751D6</accession>
<organism evidence="2 3">
    <name type="scientific">Eremothecium gossypii (strain ATCC 10895 / CBS 109.51 / FGSC 9923 / NRRL Y-1056)</name>
    <name type="common">Yeast</name>
    <name type="synonym">Ashbya gossypii</name>
    <dbReference type="NCBI Taxonomy" id="284811"/>
    <lineage>
        <taxon>Eukaryota</taxon>
        <taxon>Fungi</taxon>
        <taxon>Dikarya</taxon>
        <taxon>Ascomycota</taxon>
        <taxon>Saccharomycotina</taxon>
        <taxon>Saccharomycetes</taxon>
        <taxon>Saccharomycetales</taxon>
        <taxon>Saccharomycetaceae</taxon>
        <taxon>Eremothecium</taxon>
    </lineage>
</organism>
<dbReference type="GeneID" id="4622730"/>
<reference evidence="2 3" key="1">
    <citation type="journal article" date="2004" name="Science">
        <title>The Ashbya gossypii genome as a tool for mapping the ancient Saccharomyces cerevisiae genome.</title>
        <authorList>
            <person name="Dietrich F.S."/>
            <person name="Voegeli S."/>
            <person name="Brachat S."/>
            <person name="Lerch A."/>
            <person name="Gates K."/>
            <person name="Steiner S."/>
            <person name="Mohr C."/>
            <person name="Pohlmann R."/>
            <person name="Luedi P."/>
            <person name="Choi S."/>
            <person name="Wing R.A."/>
            <person name="Flavier A."/>
            <person name="Gaffney T.D."/>
            <person name="Philippsen P."/>
        </authorList>
    </citation>
    <scope>NUCLEOTIDE SEQUENCE [LARGE SCALE GENOMIC DNA]</scope>
    <source>
        <strain evidence="3">ATCC 10895 / CBS 109.51 / FGSC 9923 / NRRL Y-1056</strain>
    </source>
</reference>
<dbReference type="OrthoDB" id="4083656at2759"/>
<evidence type="ECO:0000256" key="1">
    <source>
        <dbReference type="SAM" id="Phobius"/>
    </source>
</evidence>
<dbReference type="InParanoid" id="Q751D6"/>
<dbReference type="KEGG" id="ago:AGOS_AGL230C"/>
<dbReference type="RefSeq" id="NP_986437.2">
    <property type="nucleotide sequence ID" value="NM_211499.2"/>
</dbReference>
<dbReference type="AlphaFoldDB" id="Q751D6"/>
<reference evidence="3" key="2">
    <citation type="journal article" date="2013" name="G3 (Bethesda)">
        <title>Genomes of Ashbya fungi isolated from insects reveal four mating-type loci, numerous translocations, lack of transposons, and distinct gene duplications.</title>
        <authorList>
            <person name="Dietrich F.S."/>
            <person name="Voegeli S."/>
            <person name="Kuo S."/>
            <person name="Philippsen P."/>
        </authorList>
    </citation>
    <scope>GENOME REANNOTATION</scope>
    <source>
        <strain evidence="3">ATCC 10895 / CBS 109.51 / FGSC 9923 / NRRL Y-1056</strain>
    </source>
</reference>
<protein>
    <submittedName>
        <fullName evidence="2">AGL230Cp</fullName>
    </submittedName>
</protein>
<evidence type="ECO:0000313" key="2">
    <source>
        <dbReference type="EMBL" id="AAS54261.2"/>
    </source>
</evidence>